<reference evidence="2 3" key="1">
    <citation type="submission" date="2023-08" db="EMBL/GenBank/DDBJ databases">
        <authorList>
            <person name="Palmer J.M."/>
        </authorList>
    </citation>
    <scope>NUCLEOTIDE SEQUENCE [LARGE SCALE GENOMIC DNA]</scope>
    <source>
        <strain evidence="2 3">TWF481</strain>
    </source>
</reference>
<feature type="compositionally biased region" description="Basic residues" evidence="1">
    <location>
        <begin position="1"/>
        <end position="10"/>
    </location>
</feature>
<evidence type="ECO:0000313" key="2">
    <source>
        <dbReference type="EMBL" id="KAK6507393.1"/>
    </source>
</evidence>
<dbReference type="EMBL" id="JAVHJL010000003">
    <property type="protein sequence ID" value="KAK6507393.1"/>
    <property type="molecule type" value="Genomic_DNA"/>
</dbReference>
<accession>A0AAV9WEX4</accession>
<comment type="caution">
    <text evidence="2">The sequence shown here is derived from an EMBL/GenBank/DDBJ whole genome shotgun (WGS) entry which is preliminary data.</text>
</comment>
<gene>
    <name evidence="2" type="ORF">TWF481_005825</name>
</gene>
<keyword evidence="3" id="KW-1185">Reference proteome</keyword>
<dbReference type="AlphaFoldDB" id="A0AAV9WEX4"/>
<organism evidence="2 3">
    <name type="scientific">Arthrobotrys musiformis</name>
    <dbReference type="NCBI Taxonomy" id="47236"/>
    <lineage>
        <taxon>Eukaryota</taxon>
        <taxon>Fungi</taxon>
        <taxon>Dikarya</taxon>
        <taxon>Ascomycota</taxon>
        <taxon>Pezizomycotina</taxon>
        <taxon>Orbiliomycetes</taxon>
        <taxon>Orbiliales</taxon>
        <taxon>Orbiliaceae</taxon>
        <taxon>Arthrobotrys</taxon>
    </lineage>
</organism>
<sequence>MMTKTKTRRLKAADDDGDDEKRKEEKEQKSAGSYLVLPGSSLAVGSWQLAEEAEVRKGKAKAKAE</sequence>
<feature type="region of interest" description="Disordered" evidence="1">
    <location>
        <begin position="1"/>
        <end position="34"/>
    </location>
</feature>
<proteinExistence type="predicted"/>
<protein>
    <submittedName>
        <fullName evidence="2">Uncharacterized protein</fullName>
    </submittedName>
</protein>
<evidence type="ECO:0000313" key="3">
    <source>
        <dbReference type="Proteomes" id="UP001370758"/>
    </source>
</evidence>
<dbReference type="Proteomes" id="UP001370758">
    <property type="component" value="Unassembled WGS sequence"/>
</dbReference>
<feature type="compositionally biased region" description="Basic and acidic residues" evidence="1">
    <location>
        <begin position="11"/>
        <end position="29"/>
    </location>
</feature>
<name>A0AAV9WEX4_9PEZI</name>
<evidence type="ECO:0000256" key="1">
    <source>
        <dbReference type="SAM" id="MobiDB-lite"/>
    </source>
</evidence>